<feature type="domain" description="Peptidase M13 N-terminal" evidence="2">
    <location>
        <begin position="93"/>
        <end position="308"/>
    </location>
</feature>
<organism evidence="3 4">
    <name type="scientific">Elysia crispata</name>
    <name type="common">lettuce slug</name>
    <dbReference type="NCBI Taxonomy" id="231223"/>
    <lineage>
        <taxon>Eukaryota</taxon>
        <taxon>Metazoa</taxon>
        <taxon>Spiralia</taxon>
        <taxon>Lophotrochozoa</taxon>
        <taxon>Mollusca</taxon>
        <taxon>Gastropoda</taxon>
        <taxon>Heterobranchia</taxon>
        <taxon>Euthyneura</taxon>
        <taxon>Panpulmonata</taxon>
        <taxon>Sacoglossa</taxon>
        <taxon>Placobranchoidea</taxon>
        <taxon>Plakobranchidae</taxon>
        <taxon>Elysia</taxon>
    </lineage>
</organism>
<gene>
    <name evidence="3" type="ORF">RRG08_026551</name>
</gene>
<evidence type="ECO:0000313" key="3">
    <source>
        <dbReference type="EMBL" id="KAK3732169.1"/>
    </source>
</evidence>
<evidence type="ECO:0000259" key="2">
    <source>
        <dbReference type="Pfam" id="PF05649"/>
    </source>
</evidence>
<dbReference type="EMBL" id="JAWDGP010006980">
    <property type="protein sequence ID" value="KAK3732169.1"/>
    <property type="molecule type" value="Genomic_DNA"/>
</dbReference>
<dbReference type="Proteomes" id="UP001283361">
    <property type="component" value="Unassembled WGS sequence"/>
</dbReference>
<dbReference type="PANTHER" id="PTHR11733">
    <property type="entry name" value="ZINC METALLOPROTEASE FAMILY M13 NEPRILYSIN-RELATED"/>
    <property type="match status" value="1"/>
</dbReference>
<dbReference type="GO" id="GO:0004222">
    <property type="term" value="F:metalloendopeptidase activity"/>
    <property type="evidence" value="ECO:0007669"/>
    <property type="project" value="InterPro"/>
</dbReference>
<evidence type="ECO:0000256" key="1">
    <source>
        <dbReference type="SAM" id="Phobius"/>
    </source>
</evidence>
<dbReference type="InterPro" id="IPR008753">
    <property type="entry name" value="Peptidase_M13_N"/>
</dbReference>
<keyword evidence="4" id="KW-1185">Reference proteome</keyword>
<dbReference type="GO" id="GO:0016485">
    <property type="term" value="P:protein processing"/>
    <property type="evidence" value="ECO:0007669"/>
    <property type="project" value="TreeGrafter"/>
</dbReference>
<evidence type="ECO:0000313" key="4">
    <source>
        <dbReference type="Proteomes" id="UP001283361"/>
    </source>
</evidence>
<feature type="transmembrane region" description="Helical" evidence="1">
    <location>
        <begin position="29"/>
        <end position="50"/>
    </location>
</feature>
<dbReference type="SUPFAM" id="SSF55486">
    <property type="entry name" value="Metalloproteases ('zincins'), catalytic domain"/>
    <property type="match status" value="1"/>
</dbReference>
<protein>
    <recommendedName>
        <fullName evidence="2">Peptidase M13 N-terminal domain-containing protein</fullName>
    </recommendedName>
</protein>
<proteinExistence type="predicted"/>
<sequence>MAEEFKQFDKAPIIPVVSINRWSFGLREVILAIIAGILLIMCLTFAGLFGSTNEKLNNVPTASAIVGKQYCTNLGCLKTAARAVSLMNKSVDPCENFYQFACGNYKKVRQVLPNQGGRNVIQDLREINEDRIIDVLEQPISALHDYAAERKLKKFFSSCNDMYIREKQRGLPALNTIIPALGGWKVLGTWNSETWDLNTALKKVQTDFWVDALFAPRVDMNWEDGEKRIISLAAAGTGKYMSSWWYLSTYFDKVTEDYKKFIRRVGSLLLRDAATLLDPPQGNATEAEDLLEEFVNDTYTMEYQIAKLDQIDADYGAWLDDLYQKLSGCWLALHHSLVNISLSGCWLALHHRLVNISLSGCCLSHTIVDQHHAQRMVTCPIPSFDHLAQWMVACPIPWFDGLAHWMLACPTP</sequence>
<name>A0AAE0Y4Y0_9GAST</name>
<dbReference type="Pfam" id="PF05649">
    <property type="entry name" value="Peptidase_M13_N"/>
    <property type="match status" value="1"/>
</dbReference>
<comment type="caution">
    <text evidence="3">The sequence shown here is derived from an EMBL/GenBank/DDBJ whole genome shotgun (WGS) entry which is preliminary data.</text>
</comment>
<reference evidence="3" key="1">
    <citation type="journal article" date="2023" name="G3 (Bethesda)">
        <title>A reference genome for the long-term kleptoplast-retaining sea slug Elysia crispata morphotype clarki.</title>
        <authorList>
            <person name="Eastman K.E."/>
            <person name="Pendleton A.L."/>
            <person name="Shaikh M.A."/>
            <person name="Suttiyut T."/>
            <person name="Ogas R."/>
            <person name="Tomko P."/>
            <person name="Gavelis G."/>
            <person name="Widhalm J.R."/>
            <person name="Wisecaver J.H."/>
        </authorList>
    </citation>
    <scope>NUCLEOTIDE SEQUENCE</scope>
    <source>
        <strain evidence="3">ECLA1</strain>
    </source>
</reference>
<dbReference type="InterPro" id="IPR042089">
    <property type="entry name" value="Peptidase_M13_dom_2"/>
</dbReference>
<keyword evidence="1" id="KW-0472">Membrane</keyword>
<dbReference type="GO" id="GO:0005886">
    <property type="term" value="C:plasma membrane"/>
    <property type="evidence" value="ECO:0007669"/>
    <property type="project" value="TreeGrafter"/>
</dbReference>
<keyword evidence="1" id="KW-0812">Transmembrane</keyword>
<dbReference type="PROSITE" id="PS51885">
    <property type="entry name" value="NEPRILYSIN"/>
    <property type="match status" value="1"/>
</dbReference>
<dbReference type="AlphaFoldDB" id="A0AAE0Y4Y0"/>
<dbReference type="Gene3D" id="1.10.1380.10">
    <property type="entry name" value="Neutral endopeptidase , domain2"/>
    <property type="match status" value="1"/>
</dbReference>
<dbReference type="InterPro" id="IPR000718">
    <property type="entry name" value="Peptidase_M13"/>
</dbReference>
<dbReference type="PANTHER" id="PTHR11733:SF240">
    <property type="entry name" value="GH14155P-RELATED"/>
    <property type="match status" value="1"/>
</dbReference>
<accession>A0AAE0Y4Y0</accession>
<keyword evidence="1" id="KW-1133">Transmembrane helix</keyword>